<gene>
    <name evidence="2" type="ORF">CLV70_114183</name>
</gene>
<dbReference type="RefSeq" id="WP_106129441.1">
    <property type="nucleotide sequence ID" value="NZ_PVZG01000014.1"/>
</dbReference>
<name>A0A2T0RSG3_9ACTN</name>
<organism evidence="2 3">
    <name type="scientific">Pseudosporangium ferrugineum</name>
    <dbReference type="NCBI Taxonomy" id="439699"/>
    <lineage>
        <taxon>Bacteria</taxon>
        <taxon>Bacillati</taxon>
        <taxon>Actinomycetota</taxon>
        <taxon>Actinomycetes</taxon>
        <taxon>Micromonosporales</taxon>
        <taxon>Micromonosporaceae</taxon>
        <taxon>Pseudosporangium</taxon>
    </lineage>
</organism>
<evidence type="ECO:0000313" key="3">
    <source>
        <dbReference type="Proteomes" id="UP000239209"/>
    </source>
</evidence>
<evidence type="ECO:0000256" key="1">
    <source>
        <dbReference type="SAM" id="MobiDB-lite"/>
    </source>
</evidence>
<sequence>MSGQRFLNRDGTAADRLTPDMPMIAPDAFNAVRLLIAVLDGDVAEVERIASDFPAMPLLGGVISLALMLGDQATDGDRAILRRILDQLALIPELDAAGTAEAYRARRTA</sequence>
<feature type="region of interest" description="Disordered" evidence="1">
    <location>
        <begin position="1"/>
        <end position="20"/>
    </location>
</feature>
<proteinExistence type="predicted"/>
<dbReference type="Proteomes" id="UP000239209">
    <property type="component" value="Unassembled WGS sequence"/>
</dbReference>
<dbReference type="AlphaFoldDB" id="A0A2T0RSG3"/>
<accession>A0A2T0RSG3</accession>
<comment type="caution">
    <text evidence="2">The sequence shown here is derived from an EMBL/GenBank/DDBJ whole genome shotgun (WGS) entry which is preliminary data.</text>
</comment>
<reference evidence="2 3" key="1">
    <citation type="submission" date="2018-03" db="EMBL/GenBank/DDBJ databases">
        <title>Genomic Encyclopedia of Archaeal and Bacterial Type Strains, Phase II (KMG-II): from individual species to whole genera.</title>
        <authorList>
            <person name="Goeker M."/>
        </authorList>
    </citation>
    <scope>NUCLEOTIDE SEQUENCE [LARGE SCALE GENOMIC DNA]</scope>
    <source>
        <strain evidence="2 3">DSM 45348</strain>
    </source>
</reference>
<keyword evidence="3" id="KW-1185">Reference proteome</keyword>
<evidence type="ECO:0000313" key="2">
    <source>
        <dbReference type="EMBL" id="PRY24050.1"/>
    </source>
</evidence>
<dbReference type="EMBL" id="PVZG01000014">
    <property type="protein sequence ID" value="PRY24050.1"/>
    <property type="molecule type" value="Genomic_DNA"/>
</dbReference>
<protein>
    <submittedName>
        <fullName evidence="2">Uncharacterized protein</fullName>
    </submittedName>
</protein>